<keyword evidence="2 5" id="KW-0812">Transmembrane</keyword>
<feature type="transmembrane region" description="Helical" evidence="5">
    <location>
        <begin position="80"/>
        <end position="102"/>
    </location>
</feature>
<dbReference type="SUPFAM" id="SSF161084">
    <property type="entry name" value="MAPEG domain-like"/>
    <property type="match status" value="1"/>
</dbReference>
<dbReference type="PANTHER" id="PTHR35371:SF1">
    <property type="entry name" value="BLR7753 PROTEIN"/>
    <property type="match status" value="1"/>
</dbReference>
<dbReference type="Pfam" id="PF01124">
    <property type="entry name" value="MAPEG"/>
    <property type="match status" value="1"/>
</dbReference>
<dbReference type="GO" id="GO:0016020">
    <property type="term" value="C:membrane"/>
    <property type="evidence" value="ECO:0007669"/>
    <property type="project" value="UniProtKB-SubCell"/>
</dbReference>
<keyword evidence="3 5" id="KW-1133">Transmembrane helix</keyword>
<evidence type="ECO:0000313" key="7">
    <source>
        <dbReference type="Proteomes" id="UP000269708"/>
    </source>
</evidence>
<name>A0A3N4UZ16_9GAMM</name>
<dbReference type="RefSeq" id="WP_123771172.1">
    <property type="nucleotide sequence ID" value="NZ_RKQN01000004.1"/>
</dbReference>
<dbReference type="PANTHER" id="PTHR35371">
    <property type="entry name" value="INNER MEMBRANE PROTEIN"/>
    <property type="match status" value="1"/>
</dbReference>
<dbReference type="EMBL" id="RKQN01000004">
    <property type="protein sequence ID" value="RPE75972.1"/>
    <property type="molecule type" value="Genomic_DNA"/>
</dbReference>
<dbReference type="OrthoDB" id="513661at2"/>
<dbReference type="InterPro" id="IPR001129">
    <property type="entry name" value="Membr-assoc_MAPEG"/>
</dbReference>
<evidence type="ECO:0000256" key="4">
    <source>
        <dbReference type="ARBA" id="ARBA00023136"/>
    </source>
</evidence>
<evidence type="ECO:0000256" key="3">
    <source>
        <dbReference type="ARBA" id="ARBA00022989"/>
    </source>
</evidence>
<dbReference type="InterPro" id="IPR023352">
    <property type="entry name" value="MAPEG-like_dom_sf"/>
</dbReference>
<comment type="subcellular location">
    <subcellularLocation>
        <location evidence="1">Membrane</location>
    </subcellularLocation>
</comment>
<protein>
    <submittedName>
        <fullName evidence="6">Putative MAPEG superfamily protein</fullName>
    </submittedName>
</protein>
<evidence type="ECO:0000256" key="1">
    <source>
        <dbReference type="ARBA" id="ARBA00004370"/>
    </source>
</evidence>
<evidence type="ECO:0000256" key="2">
    <source>
        <dbReference type="ARBA" id="ARBA00022692"/>
    </source>
</evidence>
<organism evidence="6 7">
    <name type="scientific">Vulcaniibacterium tengchongense</name>
    <dbReference type="NCBI Taxonomy" id="1273429"/>
    <lineage>
        <taxon>Bacteria</taxon>
        <taxon>Pseudomonadati</taxon>
        <taxon>Pseudomonadota</taxon>
        <taxon>Gammaproteobacteria</taxon>
        <taxon>Lysobacterales</taxon>
        <taxon>Lysobacteraceae</taxon>
        <taxon>Vulcaniibacterium</taxon>
    </lineage>
</organism>
<sequence length="133" mass="14288">MTLAYACILIAALLPYLWTAIAKALGERYDNRDPRAWQARQQNPRSQRAYAAHLNAFEAFAPFAAGVLMAQSAGVGEARVAALAVAFVALRVLHGLCYLAGWHRTRSLVWLGGLSCVLALMLSATLAFAGARA</sequence>
<keyword evidence="7" id="KW-1185">Reference proteome</keyword>
<keyword evidence="4 5" id="KW-0472">Membrane</keyword>
<gene>
    <name evidence="6" type="ORF">EDC50_2873</name>
</gene>
<evidence type="ECO:0000313" key="6">
    <source>
        <dbReference type="EMBL" id="RPE75972.1"/>
    </source>
</evidence>
<dbReference type="Proteomes" id="UP000269708">
    <property type="component" value="Unassembled WGS sequence"/>
</dbReference>
<reference evidence="6 7" key="1">
    <citation type="submission" date="2018-11" db="EMBL/GenBank/DDBJ databases">
        <title>Genomic Encyclopedia of Type Strains, Phase IV (KMG-IV): sequencing the most valuable type-strain genomes for metagenomic binning, comparative biology and taxonomic classification.</title>
        <authorList>
            <person name="Goeker M."/>
        </authorList>
    </citation>
    <scope>NUCLEOTIDE SEQUENCE [LARGE SCALE GENOMIC DNA]</scope>
    <source>
        <strain evidence="6 7">DSM 25623</strain>
    </source>
</reference>
<dbReference type="Gene3D" id="1.20.120.550">
    <property type="entry name" value="Membrane associated eicosanoid/glutathione metabolism-like domain"/>
    <property type="match status" value="1"/>
</dbReference>
<accession>A0A3N4UZ16</accession>
<proteinExistence type="predicted"/>
<dbReference type="AlphaFoldDB" id="A0A3N4UZ16"/>
<evidence type="ECO:0000256" key="5">
    <source>
        <dbReference type="SAM" id="Phobius"/>
    </source>
</evidence>
<feature type="transmembrane region" description="Helical" evidence="5">
    <location>
        <begin position="50"/>
        <end position="68"/>
    </location>
</feature>
<comment type="caution">
    <text evidence="6">The sequence shown here is derived from an EMBL/GenBank/DDBJ whole genome shotgun (WGS) entry which is preliminary data.</text>
</comment>
<feature type="transmembrane region" description="Helical" evidence="5">
    <location>
        <begin position="108"/>
        <end position="131"/>
    </location>
</feature>